<evidence type="ECO:0000313" key="2">
    <source>
        <dbReference type="Proteomes" id="UP000037146"/>
    </source>
</evidence>
<dbReference type="AlphaFoldDB" id="A0A0K9GSF5"/>
<name>A0A0K9GSF5_9BACI</name>
<evidence type="ECO:0000313" key="1">
    <source>
        <dbReference type="EMBL" id="KMY49619.1"/>
    </source>
</evidence>
<dbReference type="RefSeq" id="WP_049680957.1">
    <property type="nucleotide sequence ID" value="NZ_LFZW01000001.1"/>
</dbReference>
<dbReference type="OrthoDB" id="2399905at2"/>
<reference evidence="2" key="1">
    <citation type="submission" date="2015-07" db="EMBL/GenBank/DDBJ databases">
        <title>Genome sequencing project for genomic taxonomy and phylogenomics of Bacillus-like bacteria.</title>
        <authorList>
            <person name="Liu B."/>
            <person name="Wang J."/>
            <person name="Zhu Y."/>
            <person name="Liu G."/>
            <person name="Chen Q."/>
            <person name="Chen Z."/>
            <person name="Lan J."/>
            <person name="Che J."/>
            <person name="Ge C."/>
            <person name="Shi H."/>
            <person name="Pan Z."/>
            <person name="Liu X."/>
        </authorList>
    </citation>
    <scope>NUCLEOTIDE SEQUENCE [LARGE SCALE GENOMIC DNA]</scope>
    <source>
        <strain evidence="2">FJAT-27997</strain>
    </source>
</reference>
<comment type="caution">
    <text evidence="1">The sequence shown here is derived from an EMBL/GenBank/DDBJ whole genome shotgun (WGS) entry which is preliminary data.</text>
</comment>
<dbReference type="InterPro" id="IPR017642">
    <property type="entry name" value="DNA_S_mod_DndB"/>
</dbReference>
<dbReference type="EMBL" id="LFZW01000001">
    <property type="protein sequence ID" value="KMY49619.1"/>
    <property type="molecule type" value="Genomic_DNA"/>
</dbReference>
<proteinExistence type="predicted"/>
<gene>
    <name evidence="1" type="ORF">AC625_08755</name>
</gene>
<sequence length="451" mass="51964">MRVSRNELENTLQDVILEIKHDKKKVKNIKTGLKAYSIPPGAVQSYFANPQENLPELDLRILCLLAEEIYLETMIDDFNPKNIFEEQELKVARTFDYSLLSSINIIDFPIYLNNVIMIDSENYVTVWNAKFIKQLMDNQLLRYNFDTQREHIKVKRNNTIQKVINLNSKSVDEIAQAALKGELEKTTITINALVGTADDGEELEYDAKKMQLIIKNGTFLDIVDGMHRISGIINALESNPELEHEFIISIKNFNTKQAQRHLAQISTFNPISKTHIEALKESRKSDMVVRHLMRESDLKGRVSQTSTPKPTLGEIVSYNTLADTIDEEFQMKTKLDAEEVGEYLTKFFDHLIGTYSEEFVDNLGKDRNLISENIMFAGYIILARKMLDDKIKIRNLKEIIDELNITRDNEVWEKAGVLDKNKIFVSTAKSKVKMYFRNLELNKFRVAGGIE</sequence>
<protein>
    <recommendedName>
        <fullName evidence="3">DGQHR domain-containing protein</fullName>
    </recommendedName>
</protein>
<dbReference type="Pfam" id="PF14072">
    <property type="entry name" value="DndB"/>
    <property type="match status" value="1"/>
</dbReference>
<accession>A0A0K9GSF5</accession>
<dbReference type="STRING" id="1679170.AC625_08755"/>
<dbReference type="Proteomes" id="UP000037146">
    <property type="component" value="Unassembled WGS sequence"/>
</dbReference>
<dbReference type="PATRIC" id="fig|1679170.3.peg.1894"/>
<organism evidence="1 2">
    <name type="scientific">Peribacillus loiseleuriae</name>
    <dbReference type="NCBI Taxonomy" id="1679170"/>
    <lineage>
        <taxon>Bacteria</taxon>
        <taxon>Bacillati</taxon>
        <taxon>Bacillota</taxon>
        <taxon>Bacilli</taxon>
        <taxon>Bacillales</taxon>
        <taxon>Bacillaceae</taxon>
        <taxon>Peribacillus</taxon>
    </lineage>
</organism>
<evidence type="ECO:0008006" key="3">
    <source>
        <dbReference type="Google" id="ProtNLM"/>
    </source>
</evidence>
<keyword evidence="2" id="KW-1185">Reference proteome</keyword>